<evidence type="ECO:0000256" key="5">
    <source>
        <dbReference type="ARBA" id="ARBA00022989"/>
    </source>
</evidence>
<organism evidence="8 9">
    <name type="scientific">Phaeovulum veldkampii DSM 11550</name>
    <dbReference type="NCBI Taxonomy" id="1185920"/>
    <lineage>
        <taxon>Bacteria</taxon>
        <taxon>Pseudomonadati</taxon>
        <taxon>Pseudomonadota</taxon>
        <taxon>Alphaproteobacteria</taxon>
        <taxon>Rhodobacterales</taxon>
        <taxon>Paracoccaceae</taxon>
        <taxon>Phaeovulum</taxon>
    </lineage>
</organism>
<dbReference type="GO" id="GO:0005886">
    <property type="term" value="C:plasma membrane"/>
    <property type="evidence" value="ECO:0007669"/>
    <property type="project" value="UniProtKB-SubCell"/>
</dbReference>
<dbReference type="Gene3D" id="1.10.1760.20">
    <property type="match status" value="1"/>
</dbReference>
<keyword evidence="4 7" id="KW-0812">Transmembrane</keyword>
<keyword evidence="6 7" id="KW-0472">Membrane</keyword>
<protein>
    <submittedName>
        <fullName evidence="8">Cobalt transporter</fullName>
    </submittedName>
</protein>
<dbReference type="OrthoDB" id="4710659at2"/>
<evidence type="ECO:0000313" key="8">
    <source>
        <dbReference type="EMBL" id="PTE17534.1"/>
    </source>
</evidence>
<comment type="subcellular location">
    <subcellularLocation>
        <location evidence="1">Cell membrane</location>
        <topology evidence="1">Multi-pass membrane protein</topology>
    </subcellularLocation>
</comment>
<keyword evidence="3" id="KW-1003">Cell membrane</keyword>
<evidence type="ECO:0000313" key="9">
    <source>
        <dbReference type="Proteomes" id="UP000241899"/>
    </source>
</evidence>
<dbReference type="Proteomes" id="UP000241899">
    <property type="component" value="Unassembled WGS sequence"/>
</dbReference>
<evidence type="ECO:0000256" key="2">
    <source>
        <dbReference type="ARBA" id="ARBA00022448"/>
    </source>
</evidence>
<dbReference type="RefSeq" id="WP_107325051.1">
    <property type="nucleotide sequence ID" value="NZ_NHSP01000076.1"/>
</dbReference>
<evidence type="ECO:0000256" key="4">
    <source>
        <dbReference type="ARBA" id="ARBA00022692"/>
    </source>
</evidence>
<dbReference type="AlphaFoldDB" id="A0A2T4JHY5"/>
<evidence type="ECO:0000256" key="6">
    <source>
        <dbReference type="ARBA" id="ARBA00023136"/>
    </source>
</evidence>
<keyword evidence="2" id="KW-0813">Transport</keyword>
<proteinExistence type="predicted"/>
<evidence type="ECO:0000256" key="7">
    <source>
        <dbReference type="SAM" id="Phobius"/>
    </source>
</evidence>
<feature type="transmembrane region" description="Helical" evidence="7">
    <location>
        <begin position="40"/>
        <end position="61"/>
    </location>
</feature>
<keyword evidence="9" id="KW-1185">Reference proteome</keyword>
<feature type="transmembrane region" description="Helical" evidence="7">
    <location>
        <begin position="180"/>
        <end position="203"/>
    </location>
</feature>
<dbReference type="GO" id="GO:0000041">
    <property type="term" value="P:transition metal ion transport"/>
    <property type="evidence" value="ECO:0007669"/>
    <property type="project" value="InterPro"/>
</dbReference>
<sequence>MHIEPGLVTGAKLFLSYGTAAAAGAYTLKLAWQALRETGAVSLVLRSAIATAAVFIFFEVLPHYPVGVSEVHFILGSTLFLILGAAPAAFGLALGLLVQGLFFAPFDLPQYGMNLTTLLVPLFAVQALAHRIIAPHTPYVDLKYTQALALSTAYQGGVVAWVGFWALYGAGAGAENLASILTFGGAYMLVVLIEPLADLAVLAGAKSLRGLARSGLFTHRLHHAA</sequence>
<feature type="transmembrane region" description="Helical" evidence="7">
    <location>
        <begin position="146"/>
        <end position="168"/>
    </location>
</feature>
<evidence type="ECO:0000256" key="3">
    <source>
        <dbReference type="ARBA" id="ARBA00022475"/>
    </source>
</evidence>
<reference evidence="8 9" key="1">
    <citation type="submission" date="2018-03" db="EMBL/GenBank/DDBJ databases">
        <title>Rhodobacter veldkampii.</title>
        <authorList>
            <person name="Meyer T.E."/>
            <person name="Miller S."/>
            <person name="Lodha T."/>
            <person name="Gandham S."/>
            <person name="Chintalapati S."/>
            <person name="Chintalapati V.R."/>
        </authorList>
    </citation>
    <scope>NUCLEOTIDE SEQUENCE [LARGE SCALE GENOMIC DNA]</scope>
    <source>
        <strain evidence="8 9">DSM 11550</strain>
    </source>
</reference>
<feature type="transmembrane region" description="Helical" evidence="7">
    <location>
        <begin position="115"/>
        <end position="134"/>
    </location>
</feature>
<gene>
    <name evidence="8" type="ORF">C5F46_08955</name>
</gene>
<dbReference type="Pfam" id="PF01891">
    <property type="entry name" value="CbiM"/>
    <property type="match status" value="1"/>
</dbReference>
<keyword evidence="5 7" id="KW-1133">Transmembrane helix</keyword>
<feature type="transmembrane region" description="Helical" evidence="7">
    <location>
        <begin position="7"/>
        <end position="28"/>
    </location>
</feature>
<feature type="transmembrane region" description="Helical" evidence="7">
    <location>
        <begin position="73"/>
        <end position="103"/>
    </location>
</feature>
<name>A0A2T4JHY5_9RHOB</name>
<dbReference type="EMBL" id="PZKF01000017">
    <property type="protein sequence ID" value="PTE17534.1"/>
    <property type="molecule type" value="Genomic_DNA"/>
</dbReference>
<accession>A0A2T4JHY5</accession>
<dbReference type="InterPro" id="IPR002751">
    <property type="entry name" value="CbiM/NikMN"/>
</dbReference>
<evidence type="ECO:0000256" key="1">
    <source>
        <dbReference type="ARBA" id="ARBA00004651"/>
    </source>
</evidence>
<comment type="caution">
    <text evidence="8">The sequence shown here is derived from an EMBL/GenBank/DDBJ whole genome shotgun (WGS) entry which is preliminary data.</text>
</comment>